<sequence>MSRYILILLFTGLLFGNLANAQPFKTVVENVLAFSEQQRILMVQKYENEAGVLPGLEIIAHRFISDLPLQRVTSSI</sequence>
<dbReference type="EMBL" id="LMZQ01000033">
    <property type="protein sequence ID" value="KRT13736.1"/>
    <property type="molecule type" value="Genomic_DNA"/>
</dbReference>
<dbReference type="AlphaFoldDB" id="A0A0T5VIN8"/>
<keyword evidence="1" id="KW-0732">Signal</keyword>
<keyword evidence="3" id="KW-1185">Reference proteome</keyword>
<comment type="caution">
    <text evidence="2">The sequence shown here is derived from an EMBL/GenBank/DDBJ whole genome shotgun (WGS) entry which is preliminary data.</text>
</comment>
<reference evidence="2 3" key="1">
    <citation type="submission" date="2015-11" db="EMBL/GenBank/DDBJ databases">
        <title>Sequence of Pedobacter ginsenosidimutans.</title>
        <authorList>
            <person name="Carson E."/>
            <person name="Keyser V."/>
            <person name="Newman J."/>
            <person name="Miller J."/>
        </authorList>
    </citation>
    <scope>NUCLEOTIDE SEQUENCE [LARGE SCALE GENOMIC DNA]</scope>
    <source>
        <strain evidence="2 3">KACC 14530</strain>
    </source>
</reference>
<evidence type="ECO:0000313" key="2">
    <source>
        <dbReference type="EMBL" id="KRT13736.1"/>
    </source>
</evidence>
<name>A0A0T5VIN8_9SPHI</name>
<proteinExistence type="predicted"/>
<dbReference type="STRING" id="687842.ASU31_22945"/>
<dbReference type="RefSeq" id="WP_057934582.1">
    <property type="nucleotide sequence ID" value="NZ_LMZQ01000033.1"/>
</dbReference>
<gene>
    <name evidence="2" type="ORF">ASU31_22945</name>
</gene>
<evidence type="ECO:0000256" key="1">
    <source>
        <dbReference type="SAM" id="SignalP"/>
    </source>
</evidence>
<organism evidence="2 3">
    <name type="scientific">Pedobacter ginsenosidimutans</name>
    <dbReference type="NCBI Taxonomy" id="687842"/>
    <lineage>
        <taxon>Bacteria</taxon>
        <taxon>Pseudomonadati</taxon>
        <taxon>Bacteroidota</taxon>
        <taxon>Sphingobacteriia</taxon>
        <taxon>Sphingobacteriales</taxon>
        <taxon>Sphingobacteriaceae</taxon>
        <taxon>Pedobacter</taxon>
    </lineage>
</organism>
<feature type="chain" id="PRO_5006665186" evidence="1">
    <location>
        <begin position="22"/>
        <end position="76"/>
    </location>
</feature>
<evidence type="ECO:0000313" key="3">
    <source>
        <dbReference type="Proteomes" id="UP000051950"/>
    </source>
</evidence>
<dbReference type="Proteomes" id="UP000051950">
    <property type="component" value="Unassembled WGS sequence"/>
</dbReference>
<feature type="signal peptide" evidence="1">
    <location>
        <begin position="1"/>
        <end position="21"/>
    </location>
</feature>
<accession>A0A0T5VIN8</accession>
<protein>
    <submittedName>
        <fullName evidence="2">Uncharacterized protein</fullName>
    </submittedName>
</protein>